<reference evidence="2" key="1">
    <citation type="journal article" name="BMC Genomics">
        <title>Long-read sequencing and de novo genome assembly of marine medaka (Oryzias melastigma).</title>
        <authorList>
            <person name="Liang P."/>
            <person name="Saqib H.S.A."/>
            <person name="Ni X."/>
            <person name="Shen Y."/>
        </authorList>
    </citation>
    <scope>NUCLEOTIDE SEQUENCE</scope>
    <source>
        <strain evidence="2">Bigg-433</strain>
    </source>
</reference>
<dbReference type="EMBL" id="WKFB01000297">
    <property type="protein sequence ID" value="KAF6727841.1"/>
    <property type="molecule type" value="Genomic_DNA"/>
</dbReference>
<evidence type="ECO:0000313" key="2">
    <source>
        <dbReference type="EMBL" id="KAF6727841.1"/>
    </source>
</evidence>
<dbReference type="Proteomes" id="UP000646548">
    <property type="component" value="Unassembled WGS sequence"/>
</dbReference>
<comment type="caution">
    <text evidence="2">The sequence shown here is derived from an EMBL/GenBank/DDBJ whole genome shotgun (WGS) entry which is preliminary data.</text>
</comment>
<protein>
    <submittedName>
        <fullName evidence="2">Uncharacterized protein</fullName>
    </submittedName>
</protein>
<proteinExistence type="predicted"/>
<gene>
    <name evidence="2" type="ORF">FQA47_023295</name>
</gene>
<dbReference type="AlphaFoldDB" id="A0A834CJF9"/>
<name>A0A834CJF9_ORYME</name>
<sequence length="117" mass="13035">MKRNQDHTGFRIRFDQRPQPPRIRFLDLHVPVKILVFSSRYGPTYEPPLSLPVDDISHSVQVRPRAAACPLPPRVRASRLQRMGLAAPPVLLSPHTRSSSEDETALAPRACGGAAEH</sequence>
<accession>A0A834CJF9</accession>
<evidence type="ECO:0000313" key="3">
    <source>
        <dbReference type="Proteomes" id="UP000646548"/>
    </source>
</evidence>
<evidence type="ECO:0000256" key="1">
    <source>
        <dbReference type="SAM" id="MobiDB-lite"/>
    </source>
</evidence>
<organism evidence="2 3">
    <name type="scientific">Oryzias melastigma</name>
    <name type="common">Marine medaka</name>
    <dbReference type="NCBI Taxonomy" id="30732"/>
    <lineage>
        <taxon>Eukaryota</taxon>
        <taxon>Metazoa</taxon>
        <taxon>Chordata</taxon>
        <taxon>Craniata</taxon>
        <taxon>Vertebrata</taxon>
        <taxon>Euteleostomi</taxon>
        <taxon>Actinopterygii</taxon>
        <taxon>Neopterygii</taxon>
        <taxon>Teleostei</taxon>
        <taxon>Neoteleostei</taxon>
        <taxon>Acanthomorphata</taxon>
        <taxon>Ovalentaria</taxon>
        <taxon>Atherinomorphae</taxon>
        <taxon>Beloniformes</taxon>
        <taxon>Adrianichthyidae</taxon>
        <taxon>Oryziinae</taxon>
        <taxon>Oryzias</taxon>
    </lineage>
</organism>
<feature type="region of interest" description="Disordered" evidence="1">
    <location>
        <begin position="88"/>
        <end position="117"/>
    </location>
</feature>